<feature type="domain" description="Xylanolytic transcriptional activator regulatory" evidence="3">
    <location>
        <begin position="180"/>
        <end position="342"/>
    </location>
</feature>
<keyword evidence="5" id="KW-1185">Reference proteome</keyword>
<proteinExistence type="predicted"/>
<evidence type="ECO:0000259" key="3">
    <source>
        <dbReference type="Pfam" id="PF04082"/>
    </source>
</evidence>
<gene>
    <name evidence="4" type="ORF">CLO192961_LOCUS218247</name>
</gene>
<evidence type="ECO:0000256" key="1">
    <source>
        <dbReference type="ARBA" id="ARBA00004123"/>
    </source>
</evidence>
<dbReference type="CDD" id="cd12148">
    <property type="entry name" value="fungal_TF_MHR"/>
    <property type="match status" value="1"/>
</dbReference>
<comment type="subcellular location">
    <subcellularLocation>
        <location evidence="1">Nucleus</location>
    </subcellularLocation>
</comment>
<dbReference type="Proteomes" id="UP000766486">
    <property type="component" value="Unassembled WGS sequence"/>
</dbReference>
<accession>A0ABY6UAK1</accession>
<evidence type="ECO:0000313" key="5">
    <source>
        <dbReference type="Proteomes" id="UP000766486"/>
    </source>
</evidence>
<comment type="caution">
    <text evidence="4">The sequence shown here is derived from an EMBL/GenBank/DDBJ whole genome shotgun (WGS) entry which is preliminary data.</text>
</comment>
<sequence>MPIIRESPCSNCVSRNVSCQQPPPQSRLARVPAANRQNNVAGPDILERLLRLENLLAERPNIGPTLQSPGSGSVIPEADNAGSPRHSLGIMPKIQDLETDAVHLEKLCKVQSSLGSALSDSLTFKVCALGQLANPVTYIFQPSASSFGIANPVKCIWIPELSEARLIIDKFIEEIDYIRHIIHLPSLQTTIDELYTHVGLQNDAATGPLSLLLSIIATVRQNWTRDDPTDEVLFPSSPEAKQQTTSWVKATLDLIDHSARIGANSLQHVQALLHTCYVLFHLEGFSTQLRSVFGTTVTFARNLGLHVIDLPVNMDYKPNTRSSVLAAEMGRRVWWSVVTLDCDDEIETPELPDRDLSPMTFHILKIRLAELCREHAEHTFLGGGLYSEMRYGHVMHSDAELNRFTRELAPAFQLSPDASFQDCGHDSPPPRVLATQAYMLNLSIQAQLCKLHLPYLFRAAVDPAVGYSRKACLRAAQQVIRIELALEKRSCPPFLSNMARHCGVLYIICLACIVLLLDQCLASAAGKHEAPSKETLEAYRVLKNASEYSPTAEKLFNSLVHLLSKHRVSLPTNQTTVDRGVGGLNNGANGRVSSGIPLVPGTMNPREASPADEVAQEQLSGEIWQGTDNSIDIDDFDWKALFAGIDSSFI</sequence>
<reference evidence="4 5" key="1">
    <citation type="submission" date="2019-06" db="EMBL/GenBank/DDBJ databases">
        <authorList>
            <person name="Broberg M."/>
        </authorList>
    </citation>
    <scope>NUCLEOTIDE SEQUENCE [LARGE SCALE GENOMIC DNA]</scope>
</reference>
<dbReference type="InterPro" id="IPR007219">
    <property type="entry name" value="XnlR_reg_dom"/>
</dbReference>
<protein>
    <recommendedName>
        <fullName evidence="3">Xylanolytic transcriptional activator regulatory domain-containing protein</fullName>
    </recommendedName>
</protein>
<dbReference type="PANTHER" id="PTHR31001:SF90">
    <property type="entry name" value="CENTROMERE DNA-BINDING PROTEIN COMPLEX CBF3 SUBUNIT B"/>
    <property type="match status" value="1"/>
</dbReference>
<name>A0ABY6UAK1_BIOOC</name>
<organism evidence="4 5">
    <name type="scientific">Bionectria ochroleuca</name>
    <name type="common">Gliocladium roseum</name>
    <dbReference type="NCBI Taxonomy" id="29856"/>
    <lineage>
        <taxon>Eukaryota</taxon>
        <taxon>Fungi</taxon>
        <taxon>Dikarya</taxon>
        <taxon>Ascomycota</taxon>
        <taxon>Pezizomycotina</taxon>
        <taxon>Sordariomycetes</taxon>
        <taxon>Hypocreomycetidae</taxon>
        <taxon>Hypocreales</taxon>
        <taxon>Bionectriaceae</taxon>
        <taxon>Clonostachys</taxon>
    </lineage>
</organism>
<dbReference type="InterPro" id="IPR050613">
    <property type="entry name" value="Sec_Metabolite_Reg"/>
</dbReference>
<keyword evidence="2" id="KW-0539">Nucleus</keyword>
<evidence type="ECO:0000313" key="4">
    <source>
        <dbReference type="EMBL" id="VUC27757.1"/>
    </source>
</evidence>
<evidence type="ECO:0000256" key="2">
    <source>
        <dbReference type="ARBA" id="ARBA00023242"/>
    </source>
</evidence>
<dbReference type="PANTHER" id="PTHR31001">
    <property type="entry name" value="UNCHARACTERIZED TRANSCRIPTIONAL REGULATORY PROTEIN"/>
    <property type="match status" value="1"/>
</dbReference>
<dbReference type="Pfam" id="PF04082">
    <property type="entry name" value="Fungal_trans"/>
    <property type="match status" value="1"/>
</dbReference>
<dbReference type="EMBL" id="CABFNS010000774">
    <property type="protein sequence ID" value="VUC27757.1"/>
    <property type="molecule type" value="Genomic_DNA"/>
</dbReference>